<evidence type="ECO:0000313" key="1">
    <source>
        <dbReference type="EMBL" id="BCJ97144.1"/>
    </source>
</evidence>
<dbReference type="EMBL" id="AP023368">
    <property type="protein sequence ID" value="BCJ97144.1"/>
    <property type="molecule type" value="Genomic_DNA"/>
</dbReference>
<dbReference type="AlphaFoldDB" id="A0A7I8DIH1"/>
<name>A0A7I8DIH1_9FIRM</name>
<protein>
    <submittedName>
        <fullName evidence="1">Uncharacterized protein</fullName>
    </submittedName>
</protein>
<dbReference type="KEGG" id="acht:bsdcttw_01850"/>
<sequence>MIYIANSDWSPTKRNPFTTDGTYDENWSSFIYDPSITYFTNVYPESKLHVIRFSPDADKNYIRLFDFLNYETSYQRNVIIKVCLGMNAEDIIELFHKTSHRIEYRSTDEKYMVHSTTLSAWESIKQDGGLLSPNLLKKNNRAVNEIGLKPLNEPKDYSDYIMLDVLDGCGELVVNSHNLGYVCIDPDINYIPGVRLYFDVKKIFAAGLVTRDGLHLVKVKDRLPLQDCLLATITANDFESSIQWTPSLFTQKANELFYSKFIG</sequence>
<proteinExistence type="predicted"/>
<keyword evidence="2" id="KW-1185">Reference proteome</keyword>
<organism evidence="1 2">
    <name type="scientific">Anaerocolumna chitinilytica</name>
    <dbReference type="NCBI Taxonomy" id="1727145"/>
    <lineage>
        <taxon>Bacteria</taxon>
        <taxon>Bacillati</taxon>
        <taxon>Bacillota</taxon>
        <taxon>Clostridia</taxon>
        <taxon>Lachnospirales</taxon>
        <taxon>Lachnospiraceae</taxon>
        <taxon>Anaerocolumna</taxon>
    </lineage>
</organism>
<accession>A0A7I8DIH1</accession>
<dbReference type="RefSeq" id="WP_185259641.1">
    <property type="nucleotide sequence ID" value="NZ_AP023368.1"/>
</dbReference>
<evidence type="ECO:0000313" key="2">
    <source>
        <dbReference type="Proteomes" id="UP000515703"/>
    </source>
</evidence>
<reference evidence="1 2" key="1">
    <citation type="submission" date="2020-08" db="EMBL/GenBank/DDBJ databases">
        <title>Draft genome sequencing of an Anaerocolumna strain isolated from anoxic soil subjected to BSD treatment.</title>
        <authorList>
            <person name="Uek A."/>
            <person name="Tonouchi A."/>
        </authorList>
    </citation>
    <scope>NUCLEOTIDE SEQUENCE [LARGE SCALE GENOMIC DNA]</scope>
    <source>
        <strain evidence="1 2">CTTW</strain>
    </source>
</reference>
<reference evidence="1 2" key="2">
    <citation type="submission" date="2020-08" db="EMBL/GenBank/DDBJ databases">
        <authorList>
            <person name="Ueki A."/>
            <person name="Tonouchi A."/>
        </authorList>
    </citation>
    <scope>NUCLEOTIDE SEQUENCE [LARGE SCALE GENOMIC DNA]</scope>
    <source>
        <strain evidence="1 2">CTTW</strain>
    </source>
</reference>
<gene>
    <name evidence="1" type="ORF">bsdcttw_01850</name>
</gene>
<dbReference type="Proteomes" id="UP000515703">
    <property type="component" value="Chromosome"/>
</dbReference>